<feature type="transmembrane region" description="Helical" evidence="7">
    <location>
        <begin position="258"/>
        <end position="275"/>
    </location>
</feature>
<evidence type="ECO:0000256" key="4">
    <source>
        <dbReference type="ARBA" id="ARBA00022729"/>
    </source>
</evidence>
<keyword evidence="9" id="KW-1185">Reference proteome</keyword>
<evidence type="ECO:0000256" key="3">
    <source>
        <dbReference type="ARBA" id="ARBA00022692"/>
    </source>
</evidence>
<comment type="similarity">
    <text evidence="7">Belongs to the PGAP3 family.</text>
</comment>
<dbReference type="Proteomes" id="UP000241462">
    <property type="component" value="Unassembled WGS sequence"/>
</dbReference>
<keyword evidence="2 7" id="KW-0337">GPI-anchor biosynthesis</keyword>
<dbReference type="AlphaFoldDB" id="A0A2T3AMT2"/>
<keyword evidence="3 7" id="KW-0812">Transmembrane</keyword>
<keyword evidence="5 7" id="KW-1133">Transmembrane helix</keyword>
<gene>
    <name evidence="8" type="ORF">BD289DRAFT_457818</name>
</gene>
<organism evidence="8 9">
    <name type="scientific">Coniella lustricola</name>
    <dbReference type="NCBI Taxonomy" id="2025994"/>
    <lineage>
        <taxon>Eukaryota</taxon>
        <taxon>Fungi</taxon>
        <taxon>Dikarya</taxon>
        <taxon>Ascomycota</taxon>
        <taxon>Pezizomycotina</taxon>
        <taxon>Sordariomycetes</taxon>
        <taxon>Sordariomycetidae</taxon>
        <taxon>Diaporthales</taxon>
        <taxon>Schizoparmaceae</taxon>
        <taxon>Coniella</taxon>
    </lineage>
</organism>
<feature type="transmembrane region" description="Helical" evidence="7">
    <location>
        <begin position="287"/>
        <end position="307"/>
    </location>
</feature>
<protein>
    <recommendedName>
        <fullName evidence="7">Post-GPI attachment to proteins factor 3</fullName>
    </recommendedName>
</protein>
<dbReference type="GO" id="GO:0016788">
    <property type="term" value="F:hydrolase activity, acting on ester bonds"/>
    <property type="evidence" value="ECO:0007669"/>
    <property type="project" value="TreeGrafter"/>
</dbReference>
<evidence type="ECO:0000256" key="7">
    <source>
        <dbReference type="RuleBase" id="RU365066"/>
    </source>
</evidence>
<dbReference type="FunCoup" id="A0A2T3AMT2">
    <property type="interactions" value="172"/>
</dbReference>
<accession>A0A2T3AMT2</accession>
<dbReference type="InterPro" id="IPR007217">
    <property type="entry name" value="Per1-like"/>
</dbReference>
<name>A0A2T3AMT2_9PEZI</name>
<feature type="transmembrane region" description="Helical" evidence="7">
    <location>
        <begin position="227"/>
        <end position="246"/>
    </location>
</feature>
<proteinExistence type="inferred from homology"/>
<dbReference type="OrthoDB" id="419770at2759"/>
<feature type="signal peptide" evidence="7">
    <location>
        <begin position="1"/>
        <end position="26"/>
    </location>
</feature>
<feature type="chain" id="PRO_5016485149" description="Post-GPI attachment to proteins factor 3" evidence="7">
    <location>
        <begin position="27"/>
        <end position="355"/>
    </location>
</feature>
<evidence type="ECO:0000313" key="8">
    <source>
        <dbReference type="EMBL" id="PSS03685.1"/>
    </source>
</evidence>
<dbReference type="GO" id="GO:0006506">
    <property type="term" value="P:GPI anchor biosynthetic process"/>
    <property type="evidence" value="ECO:0007669"/>
    <property type="project" value="UniProtKB-KW"/>
</dbReference>
<dbReference type="PANTHER" id="PTHR13148:SF0">
    <property type="entry name" value="POST-GPI ATTACHMENT TO PROTEINS FACTOR 3"/>
    <property type="match status" value="1"/>
</dbReference>
<dbReference type="STRING" id="2025994.A0A2T3AMT2"/>
<dbReference type="InParanoid" id="A0A2T3AMT2"/>
<evidence type="ECO:0000256" key="2">
    <source>
        <dbReference type="ARBA" id="ARBA00022502"/>
    </source>
</evidence>
<feature type="transmembrane region" description="Helical" evidence="7">
    <location>
        <begin position="141"/>
        <end position="159"/>
    </location>
</feature>
<evidence type="ECO:0000256" key="6">
    <source>
        <dbReference type="ARBA" id="ARBA00023136"/>
    </source>
</evidence>
<evidence type="ECO:0000256" key="1">
    <source>
        <dbReference type="ARBA" id="ARBA00004127"/>
    </source>
</evidence>
<dbReference type="Pfam" id="PF04080">
    <property type="entry name" value="Per1"/>
    <property type="match status" value="1"/>
</dbReference>
<keyword evidence="6 7" id="KW-0472">Membrane</keyword>
<feature type="transmembrane region" description="Helical" evidence="7">
    <location>
        <begin position="322"/>
        <end position="339"/>
    </location>
</feature>
<keyword evidence="7" id="KW-0256">Endoplasmic reticulum</keyword>
<comment type="caution">
    <text evidence="7">Lacks conserved residue(s) required for the propagation of feature annotation.</text>
</comment>
<dbReference type="PANTHER" id="PTHR13148">
    <property type="entry name" value="PER1-RELATED"/>
    <property type="match status" value="1"/>
</dbReference>
<evidence type="ECO:0000256" key="5">
    <source>
        <dbReference type="ARBA" id="ARBA00022989"/>
    </source>
</evidence>
<sequence>MSLPLLQQLLVVLLVVLAFGTVTVEASVGDRLPEFRECLEVCKRENCSPGKPQTPIPLHHRLLLWDCPSECDHTCQTLITTQRIAANKPVVQFYGKWPFTRLLGAQEPLSVLFSAANLWAHLDGLRKIRATVPLDYTLRPFYIGLAYVGVASWTFSCIFHTRDMRLTEELDYLGAGANVLYGMYYTTVHHFRLDRGLSGIKRISGASGVGASASASRNANPYPRRRSLLRLWTIFCAGLYIAHVAYLKLWRWDYTYNMAANVACGLVQNVLWSWYSYTKYRESGRSWAMWPGFAVAWIVLAMSLELFDFPPIWGGMVDAHCLWHLGTVGPTVLLYNFLVKDARDDMGGSIERFKA</sequence>
<evidence type="ECO:0000313" key="9">
    <source>
        <dbReference type="Proteomes" id="UP000241462"/>
    </source>
</evidence>
<keyword evidence="4 7" id="KW-0732">Signal</keyword>
<comment type="subcellular location">
    <subcellularLocation>
        <location evidence="1">Endomembrane system</location>
        <topology evidence="1">Multi-pass membrane protein</topology>
    </subcellularLocation>
    <subcellularLocation>
        <location evidence="7">Endoplasmic reticulum membrane</location>
        <topology evidence="7">Multi-pass membrane protein</topology>
    </subcellularLocation>
</comment>
<reference evidence="8 9" key="1">
    <citation type="journal article" date="2018" name="Mycol. Prog.">
        <title>Coniella lustricola, a new species from submerged detritus.</title>
        <authorList>
            <person name="Raudabaugh D.B."/>
            <person name="Iturriaga T."/>
            <person name="Carver A."/>
            <person name="Mondo S."/>
            <person name="Pangilinan J."/>
            <person name="Lipzen A."/>
            <person name="He G."/>
            <person name="Amirebrahimi M."/>
            <person name="Grigoriev I.V."/>
            <person name="Miller A.N."/>
        </authorList>
    </citation>
    <scope>NUCLEOTIDE SEQUENCE [LARGE SCALE GENOMIC DNA]</scope>
    <source>
        <strain evidence="8 9">B22-T-1</strain>
    </source>
</reference>
<dbReference type="GO" id="GO:0005789">
    <property type="term" value="C:endoplasmic reticulum membrane"/>
    <property type="evidence" value="ECO:0007669"/>
    <property type="project" value="UniProtKB-SubCell"/>
</dbReference>
<comment type="function">
    <text evidence="7">Involved in the lipid remodeling steps of GPI-anchor maturation.</text>
</comment>
<dbReference type="EMBL" id="KZ678374">
    <property type="protein sequence ID" value="PSS03685.1"/>
    <property type="molecule type" value="Genomic_DNA"/>
</dbReference>